<feature type="transmembrane region" description="Helical" evidence="7">
    <location>
        <begin position="6"/>
        <end position="28"/>
    </location>
</feature>
<dbReference type="Proteomes" id="UP000029228">
    <property type="component" value="Unassembled WGS sequence"/>
</dbReference>
<comment type="similarity">
    <text evidence="2">Belongs to the UPF0126 family.</text>
</comment>
<keyword evidence="4 7" id="KW-0812">Transmembrane</keyword>
<feature type="transmembrane region" description="Helical" evidence="7">
    <location>
        <begin position="187"/>
        <end position="210"/>
    </location>
</feature>
<feature type="domain" description="Glycine transporter" evidence="8">
    <location>
        <begin position="99"/>
        <end position="170"/>
    </location>
</feature>
<evidence type="ECO:0000256" key="7">
    <source>
        <dbReference type="SAM" id="Phobius"/>
    </source>
</evidence>
<name>A0A090SGM7_9VIBR</name>
<evidence type="ECO:0000259" key="8">
    <source>
        <dbReference type="Pfam" id="PF03458"/>
    </source>
</evidence>
<reference evidence="9 10" key="1">
    <citation type="submission" date="2014-09" db="EMBL/GenBank/DDBJ databases">
        <title>Vibrio maritimus JCM 19235. (C45) whole genome shotgun sequence.</title>
        <authorList>
            <person name="Sawabe T."/>
            <person name="Meirelles P."/>
            <person name="Nakanishi M."/>
            <person name="Sayaka M."/>
            <person name="Hattori M."/>
            <person name="Ohkuma M."/>
        </authorList>
    </citation>
    <scope>NUCLEOTIDE SEQUENCE [LARGE SCALE GENOMIC DNA]</scope>
    <source>
        <strain evidence="10">JCM19235</strain>
    </source>
</reference>
<comment type="caution">
    <text evidence="9">The sequence shown here is derived from an EMBL/GenBank/DDBJ whole genome shotgun (WGS) entry which is preliminary data.</text>
</comment>
<evidence type="ECO:0000256" key="1">
    <source>
        <dbReference type="ARBA" id="ARBA00004651"/>
    </source>
</evidence>
<dbReference type="OrthoDB" id="9791874at2"/>
<organism evidence="9 10">
    <name type="scientific">Vibrio maritimus</name>
    <dbReference type="NCBI Taxonomy" id="990268"/>
    <lineage>
        <taxon>Bacteria</taxon>
        <taxon>Pseudomonadati</taxon>
        <taxon>Pseudomonadota</taxon>
        <taxon>Gammaproteobacteria</taxon>
        <taxon>Vibrionales</taxon>
        <taxon>Vibrionaceae</taxon>
        <taxon>Vibrio</taxon>
    </lineage>
</organism>
<accession>A0A090SGM7</accession>
<protein>
    <submittedName>
        <fullName evidence="9">Putative membrane protein</fullName>
    </submittedName>
</protein>
<dbReference type="Pfam" id="PF03458">
    <property type="entry name" value="Gly_transporter"/>
    <property type="match status" value="2"/>
</dbReference>
<feature type="domain" description="Glycine transporter" evidence="8">
    <location>
        <begin position="11"/>
        <end position="83"/>
    </location>
</feature>
<dbReference type="InterPro" id="IPR005115">
    <property type="entry name" value="Gly_transporter"/>
</dbReference>
<proteinExistence type="inferred from homology"/>
<feature type="transmembrane region" description="Helical" evidence="7">
    <location>
        <begin position="35"/>
        <end position="56"/>
    </location>
</feature>
<feature type="transmembrane region" description="Helical" evidence="7">
    <location>
        <begin position="156"/>
        <end position="175"/>
    </location>
</feature>
<evidence type="ECO:0000256" key="4">
    <source>
        <dbReference type="ARBA" id="ARBA00022692"/>
    </source>
</evidence>
<dbReference type="PANTHER" id="PTHR30506">
    <property type="entry name" value="INNER MEMBRANE PROTEIN"/>
    <property type="match status" value="1"/>
</dbReference>
<evidence type="ECO:0000256" key="2">
    <source>
        <dbReference type="ARBA" id="ARBA00008193"/>
    </source>
</evidence>
<keyword evidence="6 7" id="KW-0472">Membrane</keyword>
<evidence type="ECO:0000313" key="10">
    <source>
        <dbReference type="Proteomes" id="UP000029228"/>
    </source>
</evidence>
<dbReference type="PANTHER" id="PTHR30506:SF3">
    <property type="entry name" value="UPF0126 INNER MEMBRANE PROTEIN YADS-RELATED"/>
    <property type="match status" value="1"/>
</dbReference>
<dbReference type="EMBL" id="BBMR01000003">
    <property type="protein sequence ID" value="GAL18637.1"/>
    <property type="molecule type" value="Genomic_DNA"/>
</dbReference>
<evidence type="ECO:0000256" key="5">
    <source>
        <dbReference type="ARBA" id="ARBA00022989"/>
    </source>
</evidence>
<keyword evidence="10" id="KW-1185">Reference proteome</keyword>
<dbReference type="AlphaFoldDB" id="A0A090SGM7"/>
<evidence type="ECO:0000313" key="9">
    <source>
        <dbReference type="EMBL" id="GAL18637.1"/>
    </source>
</evidence>
<dbReference type="GO" id="GO:0005886">
    <property type="term" value="C:plasma membrane"/>
    <property type="evidence" value="ECO:0007669"/>
    <property type="project" value="UniProtKB-SubCell"/>
</dbReference>
<evidence type="ECO:0000256" key="3">
    <source>
        <dbReference type="ARBA" id="ARBA00022475"/>
    </source>
</evidence>
<gene>
    <name evidence="9" type="ORF">JCM19235_2060</name>
</gene>
<comment type="subcellular location">
    <subcellularLocation>
        <location evidence="1">Cell membrane</location>
        <topology evidence="1">Multi-pass membrane protein</topology>
    </subcellularLocation>
</comment>
<feature type="transmembrane region" description="Helical" evidence="7">
    <location>
        <begin position="68"/>
        <end position="87"/>
    </location>
</feature>
<evidence type="ECO:0000256" key="6">
    <source>
        <dbReference type="ARBA" id="ARBA00023136"/>
    </source>
</evidence>
<keyword evidence="5 7" id="KW-1133">Transmembrane helix</keyword>
<keyword evidence="3" id="KW-1003">Cell membrane</keyword>
<dbReference type="STRING" id="990268.JCM19235_2060"/>
<feature type="transmembrane region" description="Helical" evidence="7">
    <location>
        <begin position="94"/>
        <end position="112"/>
    </location>
</feature>
<feature type="transmembrane region" description="Helical" evidence="7">
    <location>
        <begin position="124"/>
        <end position="144"/>
    </location>
</feature>
<sequence>MSSGQEIFSEVVTVLGTAAFALSAVLAASKRRVDIFSLIILGLITSIGGGTMRDLMLDVPVFWSQDLSYVWISISASLLGFVFFGLLKKRWINEFYLHIDAFAIALFAIQATNKAWALGFGLPIAPVFMGLITAVGGGIVRDMLMQRPTLLFESELYAIPIALGCALHCVVLSLAPQWSVLSSTLCILLIIAGRSLSIYFNIGVPNWALLGQKFTLVKMREGED</sequence>